<dbReference type="AlphaFoldDB" id="A0A5B2UUX2"/>
<reference evidence="8 9" key="1">
    <citation type="submission" date="2016-10" db="EMBL/GenBank/DDBJ databases">
        <authorList>
            <person name="Varghese N."/>
            <person name="Submissions S."/>
        </authorList>
    </citation>
    <scope>NUCLEOTIDE SEQUENCE [LARGE SCALE GENOMIC DNA]</scope>
    <source>
        <strain evidence="8 9">BS2771</strain>
    </source>
</reference>
<evidence type="ECO:0000256" key="3">
    <source>
        <dbReference type="ARBA" id="ARBA00023125"/>
    </source>
</evidence>
<keyword evidence="4" id="KW-0804">Transcription</keyword>
<dbReference type="OrthoDB" id="9786526at2"/>
<dbReference type="PANTHER" id="PTHR30537:SF66">
    <property type="entry name" value="IRON-REGULATED VIRULENCE REGULATORY PROTEIN IRGB"/>
    <property type="match status" value="1"/>
</dbReference>
<evidence type="ECO:0000256" key="2">
    <source>
        <dbReference type="ARBA" id="ARBA00023015"/>
    </source>
</evidence>
<evidence type="ECO:0000313" key="7">
    <source>
        <dbReference type="EMBL" id="KAA2229705.1"/>
    </source>
</evidence>
<evidence type="ECO:0000313" key="9">
    <source>
        <dbReference type="Proteomes" id="UP000199620"/>
    </source>
</evidence>
<dbReference type="Proteomes" id="UP000199620">
    <property type="component" value="Chromosome I"/>
</dbReference>
<keyword evidence="5" id="KW-0175">Coiled coil</keyword>
<gene>
    <name evidence="7" type="ORF">F1720_14905</name>
    <name evidence="8" type="ORF">SAMN04490181_3496</name>
</gene>
<dbReference type="FunFam" id="1.10.10.10:FF:000001">
    <property type="entry name" value="LysR family transcriptional regulator"/>
    <property type="match status" value="1"/>
</dbReference>
<dbReference type="EMBL" id="VUOL01000007">
    <property type="protein sequence ID" value="KAA2229705.1"/>
    <property type="molecule type" value="Genomic_DNA"/>
</dbReference>
<evidence type="ECO:0000256" key="1">
    <source>
        <dbReference type="ARBA" id="ARBA00009437"/>
    </source>
</evidence>
<dbReference type="PANTHER" id="PTHR30537">
    <property type="entry name" value="HTH-TYPE TRANSCRIPTIONAL REGULATOR"/>
    <property type="match status" value="1"/>
</dbReference>
<dbReference type="InterPro" id="IPR036388">
    <property type="entry name" value="WH-like_DNA-bd_sf"/>
</dbReference>
<dbReference type="Gene3D" id="3.40.190.290">
    <property type="match status" value="1"/>
</dbReference>
<accession>A0A5B2UUX2</accession>
<dbReference type="InterPro" id="IPR036390">
    <property type="entry name" value="WH_DNA-bd_sf"/>
</dbReference>
<proteinExistence type="inferred from homology"/>
<dbReference type="InterPro" id="IPR000847">
    <property type="entry name" value="LysR_HTH_N"/>
</dbReference>
<dbReference type="SUPFAM" id="SSF46785">
    <property type="entry name" value="Winged helix' DNA-binding domain"/>
    <property type="match status" value="1"/>
</dbReference>
<feature type="coiled-coil region" evidence="5">
    <location>
        <begin position="66"/>
        <end position="93"/>
    </location>
</feature>
<evidence type="ECO:0000313" key="10">
    <source>
        <dbReference type="Proteomes" id="UP000325296"/>
    </source>
</evidence>
<dbReference type="Pfam" id="PF00126">
    <property type="entry name" value="HTH_1"/>
    <property type="match status" value="1"/>
</dbReference>
<dbReference type="EMBL" id="LT629800">
    <property type="protein sequence ID" value="SDV04129.1"/>
    <property type="molecule type" value="Genomic_DNA"/>
</dbReference>
<evidence type="ECO:0000313" key="8">
    <source>
        <dbReference type="EMBL" id="SDV04129.1"/>
    </source>
</evidence>
<dbReference type="SUPFAM" id="SSF53850">
    <property type="entry name" value="Periplasmic binding protein-like II"/>
    <property type="match status" value="1"/>
</dbReference>
<evidence type="ECO:0000256" key="4">
    <source>
        <dbReference type="ARBA" id="ARBA00023163"/>
    </source>
</evidence>
<protein>
    <submittedName>
        <fullName evidence="8">DNA-binding transcriptional regulator, LysR family</fullName>
    </submittedName>
    <submittedName>
        <fullName evidence="7">LysR family transcriptional regulator</fullName>
    </submittedName>
</protein>
<evidence type="ECO:0000256" key="5">
    <source>
        <dbReference type="SAM" id="Coils"/>
    </source>
</evidence>
<evidence type="ECO:0000259" key="6">
    <source>
        <dbReference type="PROSITE" id="PS50931"/>
    </source>
</evidence>
<keyword evidence="3 8" id="KW-0238">DNA-binding</keyword>
<keyword evidence="2" id="KW-0805">Transcription regulation</keyword>
<dbReference type="Gene3D" id="1.10.10.10">
    <property type="entry name" value="Winged helix-like DNA-binding domain superfamily/Winged helix DNA-binding domain"/>
    <property type="match status" value="1"/>
</dbReference>
<reference evidence="7 10" key="2">
    <citation type="submission" date="2019-09" db="EMBL/GenBank/DDBJ databases">
        <title>Draft genome sequence of Pseudomonas brenneri CCUG 51514(T).</title>
        <authorList>
            <person name="Tunovic T."/>
            <person name="Pineiro-Iglesias B."/>
            <person name="Unosson C."/>
            <person name="Inganas E."/>
            <person name="Ohlen M."/>
            <person name="Cardew S."/>
            <person name="Jensie-Markopoulos S."/>
            <person name="Salva-Serra F."/>
            <person name="Jaen-Luchoro D."/>
            <person name="Svensson-Stadler L."/>
            <person name="Chun J."/>
            <person name="Moore E."/>
        </authorList>
    </citation>
    <scope>NUCLEOTIDE SEQUENCE [LARGE SCALE GENOMIC DNA]</scope>
    <source>
        <strain evidence="7 10">CCUG 51514</strain>
    </source>
</reference>
<dbReference type="InterPro" id="IPR058163">
    <property type="entry name" value="LysR-type_TF_proteobact-type"/>
</dbReference>
<comment type="similarity">
    <text evidence="1">Belongs to the LysR transcriptional regulatory family.</text>
</comment>
<feature type="domain" description="HTH lysR-type" evidence="6">
    <location>
        <begin position="2"/>
        <end position="59"/>
    </location>
</feature>
<dbReference type="GO" id="GO:0006351">
    <property type="term" value="P:DNA-templated transcription"/>
    <property type="evidence" value="ECO:0007669"/>
    <property type="project" value="TreeGrafter"/>
</dbReference>
<dbReference type="CDD" id="cd08422">
    <property type="entry name" value="PBP2_CrgA_like"/>
    <property type="match status" value="1"/>
</dbReference>
<sequence length="302" mass="33162">MVSLDRFETFKTVVEAGSLTAAADRLGQTRAVVSFNLKRLEAELGVTLLTRNTRQLALTDAGERFYLRCTRMLEEAQLAVEEARSEHAQLKGTLRITTTVEYALAVVAPAVEAFRRLHPDLNVHLSTSSTHADLISERFDVAIRLGRLLDSNHRAVQLSTYQIFAVAAPGFGTAHTLDELEQLPKLGHGRLTELSVIDPAGGEHQYRSGPCALMVDSAAVLQAFAVRGHGVAILPQWLVQEDLDTGRLVRLLPDYRFVPQGVYALYPDTRHLPLKVRAFIDFMKEGAVAGWDAIASKPAPTG</sequence>
<dbReference type="GO" id="GO:0003700">
    <property type="term" value="F:DNA-binding transcription factor activity"/>
    <property type="evidence" value="ECO:0007669"/>
    <property type="project" value="InterPro"/>
</dbReference>
<keyword evidence="9" id="KW-1185">Reference proteome</keyword>
<dbReference type="RefSeq" id="WP_050593342.1">
    <property type="nucleotide sequence ID" value="NZ_BMNU01000002.1"/>
</dbReference>
<dbReference type="Pfam" id="PF03466">
    <property type="entry name" value="LysR_substrate"/>
    <property type="match status" value="1"/>
</dbReference>
<dbReference type="PROSITE" id="PS50931">
    <property type="entry name" value="HTH_LYSR"/>
    <property type="match status" value="1"/>
</dbReference>
<dbReference type="Proteomes" id="UP000325296">
    <property type="component" value="Unassembled WGS sequence"/>
</dbReference>
<dbReference type="InterPro" id="IPR005119">
    <property type="entry name" value="LysR_subst-bd"/>
</dbReference>
<dbReference type="GO" id="GO:0043565">
    <property type="term" value="F:sequence-specific DNA binding"/>
    <property type="evidence" value="ECO:0007669"/>
    <property type="project" value="TreeGrafter"/>
</dbReference>
<organism evidence="7 10">
    <name type="scientific">Pseudomonas brenneri</name>
    <dbReference type="NCBI Taxonomy" id="129817"/>
    <lineage>
        <taxon>Bacteria</taxon>
        <taxon>Pseudomonadati</taxon>
        <taxon>Pseudomonadota</taxon>
        <taxon>Gammaproteobacteria</taxon>
        <taxon>Pseudomonadales</taxon>
        <taxon>Pseudomonadaceae</taxon>
        <taxon>Pseudomonas</taxon>
    </lineage>
</organism>
<name>A0A5B2UUX2_9PSED</name>